<name>A0ABW3C8U4_9ACTN</name>
<reference evidence="2" key="1">
    <citation type="journal article" date="2019" name="Int. J. Syst. Evol. Microbiol.">
        <title>The Global Catalogue of Microorganisms (GCM) 10K type strain sequencing project: providing services to taxonomists for standard genome sequencing and annotation.</title>
        <authorList>
            <consortium name="The Broad Institute Genomics Platform"/>
            <consortium name="The Broad Institute Genome Sequencing Center for Infectious Disease"/>
            <person name="Wu L."/>
            <person name="Ma J."/>
        </authorList>
    </citation>
    <scope>NUCLEOTIDE SEQUENCE [LARGE SCALE GENOMIC DNA]</scope>
    <source>
        <strain evidence="2">JCM 31696</strain>
    </source>
</reference>
<accession>A0ABW3C8U4</accession>
<gene>
    <name evidence="1" type="ORF">ACFQ07_01395</name>
</gene>
<sequence length="193" mass="20799">MSAAPTPSADGDIVGLSHHCSAALYRLGAVLTAAGLSATLLANPVRLRVRHPNLSVVGLTVTLESTSSNGTAPLWLQMSTGPRVPGHDIATAAAAVLSEIGRYVKLSADELTVEARPTTLADLRRRFPNIHTWHGQHTRTCWAMTRDRYGRDRLIEAPDPFQLGRRLERVITPKTGAAPWSTPLGPADFPISR</sequence>
<keyword evidence="2" id="KW-1185">Reference proteome</keyword>
<evidence type="ECO:0000313" key="1">
    <source>
        <dbReference type="EMBL" id="MFD0850874.1"/>
    </source>
</evidence>
<dbReference type="Proteomes" id="UP001597083">
    <property type="component" value="Unassembled WGS sequence"/>
</dbReference>
<evidence type="ECO:0000313" key="2">
    <source>
        <dbReference type="Proteomes" id="UP001597083"/>
    </source>
</evidence>
<dbReference type="EMBL" id="JBHTIR010000169">
    <property type="protein sequence ID" value="MFD0850874.1"/>
    <property type="molecule type" value="Genomic_DNA"/>
</dbReference>
<protein>
    <submittedName>
        <fullName evidence="1">Uncharacterized protein</fullName>
    </submittedName>
</protein>
<organism evidence="1 2">
    <name type="scientific">Actinomadura adrarensis</name>
    <dbReference type="NCBI Taxonomy" id="1819600"/>
    <lineage>
        <taxon>Bacteria</taxon>
        <taxon>Bacillati</taxon>
        <taxon>Actinomycetota</taxon>
        <taxon>Actinomycetes</taxon>
        <taxon>Streptosporangiales</taxon>
        <taxon>Thermomonosporaceae</taxon>
        <taxon>Actinomadura</taxon>
    </lineage>
</organism>
<comment type="caution">
    <text evidence="1">The sequence shown here is derived from an EMBL/GenBank/DDBJ whole genome shotgun (WGS) entry which is preliminary data.</text>
</comment>
<proteinExistence type="predicted"/>